<evidence type="ECO:0000313" key="2">
    <source>
        <dbReference type="Proteomes" id="UP000281028"/>
    </source>
</evidence>
<dbReference type="PANTHER" id="PTHR30528">
    <property type="entry name" value="CYTOPLASMIC PROTEIN"/>
    <property type="match status" value="1"/>
</dbReference>
<keyword evidence="1" id="KW-0614">Plasmid</keyword>
<dbReference type="PANTHER" id="PTHR30528:SF0">
    <property type="entry name" value="CYTOPLASMIC PROTEIN"/>
    <property type="match status" value="1"/>
</dbReference>
<sequence length="398" mass="45804">MTQQYHLSSTQARKIVLHAAGLARPAQFGKGIEAVFKLIDHLGFVQIDTNYVVERAHHHSMAARIPDYKMEWVDELQADGRIFEFFTFAAGYIPMEEFRFSLPVKEGFLQRRPSQTPQEISLMDKVLDRIAREGPLMVKDFENDRPGTSSGWWDWRPAKVALERLYYDGRLMSTRDKKFQKVYDLPINLIPTDIDTTLPSPEEFARHVILRSLKSLGIAYTKDITWRAHYAKDHLVKATLEKMVKAGEVCSVAIEGLNTGPLFMLPAYKNKKITLSGDAFILSPFDILNVFRHRLKDFFDFDYQIECFVPAPKRKYGYFCLPILIGDTFVARMDAKAERKKGILTVHNLHFESLTLSQPMLDKVIDALKNFAAFNKCRSIVITKSNNKKYLKAIKENL</sequence>
<comment type="caution">
    <text evidence="1">The sequence shown here is derived from an EMBL/GenBank/DDBJ whole genome shotgun (WGS) entry which is preliminary data.</text>
</comment>
<evidence type="ECO:0000313" key="1">
    <source>
        <dbReference type="EMBL" id="NSL91182.1"/>
    </source>
</evidence>
<dbReference type="Proteomes" id="UP000281028">
    <property type="component" value="Unassembled WGS sequence"/>
</dbReference>
<keyword evidence="2" id="KW-1185">Reference proteome</keyword>
<dbReference type="AlphaFoldDB" id="A0A433WLQ3"/>
<dbReference type="RefSeq" id="WP_127036416.1">
    <property type="nucleotide sequence ID" value="NZ_JAABOK010000010.1"/>
</dbReference>
<dbReference type="OrthoDB" id="9787207at2"/>
<name>A0A433WLQ3_9BACT</name>
<dbReference type="EMBL" id="RIAR02000002">
    <property type="protein sequence ID" value="NSL91182.1"/>
    <property type="molecule type" value="Genomic_DNA"/>
</dbReference>
<protein>
    <submittedName>
        <fullName evidence="1">Winged helix-turn-helix domain-containing protein</fullName>
    </submittedName>
</protein>
<organism evidence="1 2">
    <name type="scientific">Chitinophaga solisilvae</name>
    <dbReference type="NCBI Taxonomy" id="1233460"/>
    <lineage>
        <taxon>Bacteria</taxon>
        <taxon>Pseudomonadati</taxon>
        <taxon>Bacteroidota</taxon>
        <taxon>Chitinophagia</taxon>
        <taxon>Chitinophagales</taxon>
        <taxon>Chitinophagaceae</taxon>
        <taxon>Chitinophaga</taxon>
    </lineage>
</organism>
<dbReference type="Pfam" id="PF06224">
    <property type="entry name" value="AlkZ-like"/>
    <property type="match status" value="1"/>
</dbReference>
<geneLocation type="plasmid" evidence="1">
    <name>MgbsP1</name>
</geneLocation>
<gene>
    <name evidence="1" type="ORF">ECE50_030445</name>
</gene>
<proteinExistence type="predicted"/>
<dbReference type="InterPro" id="IPR009351">
    <property type="entry name" value="AlkZ-like"/>
</dbReference>
<reference evidence="1" key="1">
    <citation type="submission" date="2020-05" db="EMBL/GenBank/DDBJ databases">
        <title>Chitinophaga laudate sp. nov., isolated from a tropical peat swamp.</title>
        <authorList>
            <person name="Goh C.B.S."/>
            <person name="Lee M.S."/>
            <person name="Parimannan S."/>
            <person name="Pasbakhsh P."/>
            <person name="Yule C.M."/>
            <person name="Rajandas H."/>
            <person name="Loke S."/>
            <person name="Croft L."/>
            <person name="Tan J.B.L."/>
        </authorList>
    </citation>
    <scope>NUCLEOTIDE SEQUENCE</scope>
    <source>
        <strain evidence="1">Mgbs1</strain>
        <plasmid evidence="1">MgbsP1</plasmid>
    </source>
</reference>
<accession>A0A433WLQ3</accession>